<evidence type="ECO:0000259" key="6">
    <source>
        <dbReference type="PROSITE" id="PS50931"/>
    </source>
</evidence>
<dbReference type="PANTHER" id="PTHR30537:SF31">
    <property type="entry name" value="TRANSCRIPTIONAL REGULATOR, LYSR FAMILY"/>
    <property type="match status" value="1"/>
</dbReference>
<dbReference type="InterPro" id="IPR036390">
    <property type="entry name" value="WH_DNA-bd_sf"/>
</dbReference>
<dbReference type="SUPFAM" id="SSF46785">
    <property type="entry name" value="Winged helix' DNA-binding domain"/>
    <property type="match status" value="1"/>
</dbReference>
<dbReference type="Gene3D" id="3.40.190.10">
    <property type="entry name" value="Periplasmic binding protein-like II"/>
    <property type="match status" value="1"/>
</dbReference>
<evidence type="ECO:0000256" key="2">
    <source>
        <dbReference type="ARBA" id="ARBA00023015"/>
    </source>
</evidence>
<feature type="compositionally biased region" description="Basic and acidic residues" evidence="5">
    <location>
        <begin position="247"/>
        <end position="256"/>
    </location>
</feature>
<gene>
    <name evidence="7" type="primary">cynR_1</name>
    <name evidence="7" type="ORF">PEL8287_00012</name>
</gene>
<evidence type="ECO:0000256" key="5">
    <source>
        <dbReference type="SAM" id="MobiDB-lite"/>
    </source>
</evidence>
<proteinExistence type="inferred from homology"/>
<dbReference type="PROSITE" id="PS50931">
    <property type="entry name" value="HTH_LYSR"/>
    <property type="match status" value="1"/>
</dbReference>
<keyword evidence="8" id="KW-1185">Reference proteome</keyword>
<dbReference type="Pfam" id="PF00126">
    <property type="entry name" value="HTH_1"/>
    <property type="match status" value="1"/>
</dbReference>
<dbReference type="AlphaFoldDB" id="A0A1Y5R5K8"/>
<dbReference type="InterPro" id="IPR000847">
    <property type="entry name" value="LysR_HTH_N"/>
</dbReference>
<keyword evidence="2" id="KW-0805">Transcription regulation</keyword>
<feature type="region of interest" description="Disordered" evidence="5">
    <location>
        <begin position="330"/>
        <end position="353"/>
    </location>
</feature>
<comment type="similarity">
    <text evidence="1">Belongs to the LysR transcriptional regulatory family.</text>
</comment>
<dbReference type="SUPFAM" id="SSF53850">
    <property type="entry name" value="Periplasmic binding protein-like II"/>
    <property type="match status" value="1"/>
</dbReference>
<dbReference type="FunFam" id="1.10.10.10:FF:000001">
    <property type="entry name" value="LysR family transcriptional regulator"/>
    <property type="match status" value="1"/>
</dbReference>
<dbReference type="InterPro" id="IPR036388">
    <property type="entry name" value="WH-like_DNA-bd_sf"/>
</dbReference>
<evidence type="ECO:0000256" key="3">
    <source>
        <dbReference type="ARBA" id="ARBA00023125"/>
    </source>
</evidence>
<sequence length="353" mass="39154">MDLNQAYYLVHVVEKQGFSAAARTLGIPKSRLSRQVKNLEEALGTRLLNRDSRRMSLTEAGEAYYRHAKMALECMLAAETAVRRDKDTLEGTVTLSCSVGVAQFALCRILPRFLAENPRVVLQIQASNDFSDLISDGIDLAIRGHFKLLPDSGLIQRRLAALAVRGVERRLEFPEAAKLIAVFLAIDAVQLLRLGQRACYAPGKADDRVPGEVCKQLKRQNHEPDSAAHEPAADVGNPDRQLMNRVPEPDRGRGDALEEEVSQRNQGGPGDHHTEEADQEVEAAKRDKHPVRLRLRPFDQLCEEIEVVLDLLRQRREQRMPLPLTLDLGNALDQPEAGSATNDIGSPSSRSSV</sequence>
<protein>
    <submittedName>
        <fullName evidence="7">HTH-type transcriptional regulator CynR</fullName>
    </submittedName>
</protein>
<name>A0A1Y5R5K8_9RHOB</name>
<feature type="region of interest" description="Disordered" evidence="5">
    <location>
        <begin position="219"/>
        <end position="288"/>
    </location>
</feature>
<dbReference type="Pfam" id="PF03466">
    <property type="entry name" value="LysR_substrate"/>
    <property type="match status" value="1"/>
</dbReference>
<reference evidence="7 8" key="1">
    <citation type="submission" date="2017-03" db="EMBL/GenBank/DDBJ databases">
        <authorList>
            <person name="Afonso C.L."/>
            <person name="Miller P.J."/>
            <person name="Scott M.A."/>
            <person name="Spackman E."/>
            <person name="Goraichik I."/>
            <person name="Dimitrov K.M."/>
            <person name="Suarez D.L."/>
            <person name="Swayne D.E."/>
        </authorList>
    </citation>
    <scope>NUCLEOTIDE SEQUENCE [LARGE SCALE GENOMIC DNA]</scope>
    <source>
        <strain evidence="7 8">CECT 8287</strain>
    </source>
</reference>
<dbReference type="OrthoDB" id="9813056at2"/>
<dbReference type="PANTHER" id="PTHR30537">
    <property type="entry name" value="HTH-TYPE TRANSCRIPTIONAL REGULATOR"/>
    <property type="match status" value="1"/>
</dbReference>
<dbReference type="Proteomes" id="UP000193827">
    <property type="component" value="Unassembled WGS sequence"/>
</dbReference>
<evidence type="ECO:0000313" key="7">
    <source>
        <dbReference type="EMBL" id="SLN09523.1"/>
    </source>
</evidence>
<dbReference type="PRINTS" id="PR00039">
    <property type="entry name" value="HTHLYSR"/>
</dbReference>
<keyword evidence="3" id="KW-0238">DNA-binding</keyword>
<accession>A0A1Y5R5K8</accession>
<feature type="compositionally biased region" description="Basic and acidic residues" evidence="5">
    <location>
        <begin position="220"/>
        <end position="232"/>
    </location>
</feature>
<dbReference type="GO" id="GO:0043565">
    <property type="term" value="F:sequence-specific DNA binding"/>
    <property type="evidence" value="ECO:0007669"/>
    <property type="project" value="TreeGrafter"/>
</dbReference>
<dbReference type="Gene3D" id="1.10.10.10">
    <property type="entry name" value="Winged helix-like DNA-binding domain superfamily/Winged helix DNA-binding domain"/>
    <property type="match status" value="1"/>
</dbReference>
<organism evidence="7 8">
    <name type="scientific">Roseovarius litorisediminis</name>
    <dbReference type="NCBI Taxonomy" id="1312363"/>
    <lineage>
        <taxon>Bacteria</taxon>
        <taxon>Pseudomonadati</taxon>
        <taxon>Pseudomonadota</taxon>
        <taxon>Alphaproteobacteria</taxon>
        <taxon>Rhodobacterales</taxon>
        <taxon>Roseobacteraceae</taxon>
        <taxon>Roseovarius</taxon>
    </lineage>
</organism>
<dbReference type="EMBL" id="FWFL01000001">
    <property type="protein sequence ID" value="SLN09523.1"/>
    <property type="molecule type" value="Genomic_DNA"/>
</dbReference>
<dbReference type="InterPro" id="IPR058163">
    <property type="entry name" value="LysR-type_TF_proteobact-type"/>
</dbReference>
<feature type="domain" description="HTH lysR-type" evidence="6">
    <location>
        <begin position="1"/>
        <end position="58"/>
    </location>
</feature>
<dbReference type="GO" id="GO:0003700">
    <property type="term" value="F:DNA-binding transcription factor activity"/>
    <property type="evidence" value="ECO:0007669"/>
    <property type="project" value="InterPro"/>
</dbReference>
<keyword evidence="4" id="KW-0804">Transcription</keyword>
<dbReference type="GO" id="GO:0006351">
    <property type="term" value="P:DNA-templated transcription"/>
    <property type="evidence" value="ECO:0007669"/>
    <property type="project" value="TreeGrafter"/>
</dbReference>
<dbReference type="InterPro" id="IPR005119">
    <property type="entry name" value="LysR_subst-bd"/>
</dbReference>
<dbReference type="RefSeq" id="WP_085890302.1">
    <property type="nucleotide sequence ID" value="NZ_FWFL01000001.1"/>
</dbReference>
<evidence type="ECO:0000256" key="4">
    <source>
        <dbReference type="ARBA" id="ARBA00023163"/>
    </source>
</evidence>
<feature type="compositionally biased region" description="Polar residues" evidence="5">
    <location>
        <begin position="339"/>
        <end position="353"/>
    </location>
</feature>
<evidence type="ECO:0000256" key="1">
    <source>
        <dbReference type="ARBA" id="ARBA00009437"/>
    </source>
</evidence>
<evidence type="ECO:0000313" key="8">
    <source>
        <dbReference type="Proteomes" id="UP000193827"/>
    </source>
</evidence>